<dbReference type="GO" id="GO:0052621">
    <property type="term" value="F:diguanylate cyclase activity"/>
    <property type="evidence" value="ECO:0007669"/>
    <property type="project" value="UniProtKB-EC"/>
</dbReference>
<dbReference type="Proteomes" id="UP000255108">
    <property type="component" value="Unassembled WGS sequence"/>
</dbReference>
<evidence type="ECO:0000313" key="8">
    <source>
        <dbReference type="Proteomes" id="UP000295794"/>
    </source>
</evidence>
<comment type="catalytic activity">
    <reaction evidence="2">
        <text>2 GTP = 3',3'-c-di-GMP + 2 diphosphate</text>
        <dbReference type="Rhea" id="RHEA:24898"/>
        <dbReference type="ChEBI" id="CHEBI:33019"/>
        <dbReference type="ChEBI" id="CHEBI:37565"/>
        <dbReference type="ChEBI" id="CHEBI:58805"/>
        <dbReference type="EC" id="2.7.7.65"/>
    </reaction>
</comment>
<proteinExistence type="predicted"/>
<protein>
    <recommendedName>
        <fullName evidence="1">diguanylate cyclase</fullName>
        <ecNumber evidence="1">2.7.7.65</ecNumber>
    </recommendedName>
</protein>
<feature type="coiled-coil region" evidence="3">
    <location>
        <begin position="328"/>
        <end position="364"/>
    </location>
</feature>
<dbReference type="PANTHER" id="PTHR45138">
    <property type="entry name" value="REGULATORY COMPONENTS OF SENSORY TRANSDUCTION SYSTEM"/>
    <property type="match status" value="1"/>
</dbReference>
<evidence type="ECO:0000259" key="4">
    <source>
        <dbReference type="PROSITE" id="PS50887"/>
    </source>
</evidence>
<dbReference type="CDD" id="cd01949">
    <property type="entry name" value="GGDEF"/>
    <property type="match status" value="1"/>
</dbReference>
<dbReference type="FunFam" id="3.30.70.270:FF:000001">
    <property type="entry name" value="Diguanylate cyclase domain protein"/>
    <property type="match status" value="1"/>
</dbReference>
<dbReference type="EMBL" id="SMBT01000004">
    <property type="protein sequence ID" value="TCU88164.1"/>
    <property type="molecule type" value="Genomic_DNA"/>
</dbReference>
<dbReference type="NCBIfam" id="TIGR00254">
    <property type="entry name" value="GGDEF"/>
    <property type="match status" value="1"/>
</dbReference>
<evidence type="ECO:0000313" key="7">
    <source>
        <dbReference type="Proteomes" id="UP000255108"/>
    </source>
</evidence>
<dbReference type="InterPro" id="IPR011990">
    <property type="entry name" value="TPR-like_helical_dom_sf"/>
</dbReference>
<keyword evidence="3" id="KW-0175">Coiled coil</keyword>
<dbReference type="Pfam" id="PF00990">
    <property type="entry name" value="GGDEF"/>
    <property type="match status" value="1"/>
</dbReference>
<dbReference type="EC" id="2.7.7.65" evidence="1"/>
<dbReference type="InterPro" id="IPR019734">
    <property type="entry name" value="TPR_rpt"/>
</dbReference>
<dbReference type="EMBL" id="UGHR01000004">
    <property type="protein sequence ID" value="STR45665.1"/>
    <property type="molecule type" value="Genomic_DNA"/>
</dbReference>
<sequence length="524" mass="59251">MLSYDVIDNINLRARQMCLHNKESALELAEQACKLAVQIEYHLGYAQGLLNHARALARDPYFEESIALMRHSLMLGEEHALHAHIVDSLLEIAAAYYCQCEYDLALQYWSYCLDLSLNLSDDHAYIQAQIGLGQIYYAHDDFVAALEHHKQAAEFVSKINNDQLCALLYINLGGDYLSLLEYDQALTILQQGLFYAKRANHLEYVSEALCLIGQVQWGLGKYQIARRNLLAALKLNLQLENQWGMAANYLALGKISLSRRDVQPAEAYLAQGLLHATLRSAANLIFQFELLMADLAELKGDFKLALAHFKRFHHGQQAVKSQLSPHKLQAMKMQLEIESARLENADLRRQRASQHKEIQRVERLASYDGLTGILNRRGLEEQGSELFQRQRQNQQSLSVLMIDVDHFKRVNDGCGHPVGDKVLRQIAALLKSGCRQDDLVGRYGGEEFVVLLPNHEGVAATEVGERLRSLVDAWIWSRIHPELNITISVGIASIVDDLSLEALLSRSDQCLYQAKQQGRNRVVV</sequence>
<reference evidence="6 8" key="2">
    <citation type="submission" date="2019-03" db="EMBL/GenBank/DDBJ databases">
        <title>Genomic Encyclopedia of Type Strains, Phase IV (KMG-IV): sequencing the most valuable type-strain genomes for metagenomic binning, comparative biology and taxonomic classification.</title>
        <authorList>
            <person name="Goeker M."/>
        </authorList>
    </citation>
    <scope>NUCLEOTIDE SEQUENCE [LARGE SCALE GENOMIC DNA]</scope>
    <source>
        <strain evidence="6 8">DSM 3764</strain>
    </source>
</reference>
<dbReference type="AlphaFoldDB" id="A0A377SW95"/>
<evidence type="ECO:0000313" key="5">
    <source>
        <dbReference type="EMBL" id="STR45665.1"/>
    </source>
</evidence>
<evidence type="ECO:0000256" key="2">
    <source>
        <dbReference type="ARBA" id="ARBA00034247"/>
    </source>
</evidence>
<dbReference type="SMART" id="SM00267">
    <property type="entry name" value="GGDEF"/>
    <property type="match status" value="1"/>
</dbReference>
<dbReference type="PANTHER" id="PTHR45138:SF9">
    <property type="entry name" value="DIGUANYLATE CYCLASE DGCM-RELATED"/>
    <property type="match status" value="1"/>
</dbReference>
<feature type="domain" description="GGDEF" evidence="4">
    <location>
        <begin position="395"/>
        <end position="524"/>
    </location>
</feature>
<reference evidence="5 7" key="1">
    <citation type="submission" date="2018-06" db="EMBL/GenBank/DDBJ databases">
        <authorList>
            <consortium name="Pathogen Informatics"/>
            <person name="Doyle S."/>
        </authorList>
    </citation>
    <scope>NUCLEOTIDE SEQUENCE [LARGE SCALE GENOMIC DNA]</scope>
    <source>
        <strain evidence="5 7">NCTC11159</strain>
    </source>
</reference>
<dbReference type="Pfam" id="PF13424">
    <property type="entry name" value="TPR_12"/>
    <property type="match status" value="1"/>
</dbReference>
<dbReference type="Gene3D" id="1.25.40.10">
    <property type="entry name" value="Tetratricopeptide repeat domain"/>
    <property type="match status" value="2"/>
</dbReference>
<evidence type="ECO:0000313" key="6">
    <source>
        <dbReference type="EMBL" id="TCU88164.1"/>
    </source>
</evidence>
<evidence type="ECO:0000256" key="1">
    <source>
        <dbReference type="ARBA" id="ARBA00012528"/>
    </source>
</evidence>
<dbReference type="Gene3D" id="3.30.70.270">
    <property type="match status" value="1"/>
</dbReference>
<dbReference type="InterPro" id="IPR050469">
    <property type="entry name" value="Diguanylate_Cyclase"/>
</dbReference>
<dbReference type="InterPro" id="IPR029787">
    <property type="entry name" value="Nucleotide_cyclase"/>
</dbReference>
<dbReference type="SMART" id="SM00028">
    <property type="entry name" value="TPR"/>
    <property type="match status" value="4"/>
</dbReference>
<dbReference type="Proteomes" id="UP000295794">
    <property type="component" value="Unassembled WGS sequence"/>
</dbReference>
<organism evidence="5 7">
    <name type="scientific">Iodobacter fluviatilis</name>
    <dbReference type="NCBI Taxonomy" id="537"/>
    <lineage>
        <taxon>Bacteria</taxon>
        <taxon>Pseudomonadati</taxon>
        <taxon>Pseudomonadota</taxon>
        <taxon>Betaproteobacteria</taxon>
        <taxon>Neisseriales</taxon>
        <taxon>Chitinibacteraceae</taxon>
        <taxon>Iodobacter</taxon>
    </lineage>
</organism>
<gene>
    <name evidence="5" type="primary">pleD_13</name>
    <name evidence="6" type="ORF">EV682_104338</name>
    <name evidence="5" type="ORF">NCTC11159_04245</name>
</gene>
<dbReference type="PROSITE" id="PS50887">
    <property type="entry name" value="GGDEF"/>
    <property type="match status" value="1"/>
</dbReference>
<accession>A0A377SW95</accession>
<evidence type="ECO:0000256" key="3">
    <source>
        <dbReference type="SAM" id="Coils"/>
    </source>
</evidence>
<dbReference type="SUPFAM" id="SSF55073">
    <property type="entry name" value="Nucleotide cyclase"/>
    <property type="match status" value="1"/>
</dbReference>
<keyword evidence="8" id="KW-1185">Reference proteome</keyword>
<name>A0A377SW95_9NEIS</name>
<dbReference type="SUPFAM" id="SSF48452">
    <property type="entry name" value="TPR-like"/>
    <property type="match status" value="2"/>
</dbReference>
<dbReference type="InterPro" id="IPR043128">
    <property type="entry name" value="Rev_trsase/Diguanyl_cyclase"/>
</dbReference>
<dbReference type="InterPro" id="IPR000160">
    <property type="entry name" value="GGDEF_dom"/>
</dbReference>